<comment type="caution">
    <text evidence="5">The sequence shown here is derived from an EMBL/GenBank/DDBJ whole genome shotgun (WGS) entry which is preliminary data.</text>
</comment>
<evidence type="ECO:0000256" key="4">
    <source>
        <dbReference type="SAM" id="Phobius"/>
    </source>
</evidence>
<keyword evidence="4" id="KW-0812">Transmembrane</keyword>
<dbReference type="PANTHER" id="PTHR37042">
    <property type="entry name" value="OUTER MEMBRANE PROTEIN RV1973"/>
    <property type="match status" value="1"/>
</dbReference>
<sequence>MSETTANRSRTRRRVQRQAGPPADGDQAAVEVRTSAVAVADNEAVVAEASDAVVSTEKAAAEKPELTKAEPKKAAAPAVSPAPKSRSKFDPRRAFDGLDRVGTVAAVVALLSALLLIGSGGVFFYHQNRADALNDRRAEYIQVAKQAYLDLATVKDSTAGADIDRLIAAAGGSLKDEYAQNRELFKQIFEQMKIDSSGTILAAAIESSDEDSASVLLLARQTVSNTATNGPVQKDYRMRIHVQQEGDTLTATSVEFVP</sequence>
<dbReference type="RefSeq" id="WP_201950884.1">
    <property type="nucleotide sequence ID" value="NZ_JAERRJ010000009.1"/>
</dbReference>
<gene>
    <name evidence="5" type="ORF">JK358_24215</name>
</gene>
<dbReference type="PANTHER" id="PTHR37042:SF4">
    <property type="entry name" value="OUTER MEMBRANE PROTEIN RV1973"/>
    <property type="match status" value="1"/>
</dbReference>
<comment type="subcellular location">
    <subcellularLocation>
        <location evidence="1">Membrane</location>
    </subcellularLocation>
</comment>
<protein>
    <recommendedName>
        <fullName evidence="7">Mce-associated membrane protein</fullName>
    </recommendedName>
</protein>
<dbReference type="Proteomes" id="UP000602198">
    <property type="component" value="Unassembled WGS sequence"/>
</dbReference>
<feature type="transmembrane region" description="Helical" evidence="4">
    <location>
        <begin position="101"/>
        <end position="125"/>
    </location>
</feature>
<dbReference type="EMBL" id="JAERRJ010000009">
    <property type="protein sequence ID" value="MBL1077515.1"/>
    <property type="molecule type" value="Genomic_DNA"/>
</dbReference>
<feature type="compositionally biased region" description="Low complexity" evidence="3">
    <location>
        <begin position="74"/>
        <end position="84"/>
    </location>
</feature>
<evidence type="ECO:0000256" key="3">
    <source>
        <dbReference type="SAM" id="MobiDB-lite"/>
    </source>
</evidence>
<proteinExistence type="predicted"/>
<feature type="region of interest" description="Disordered" evidence="3">
    <location>
        <begin position="1"/>
        <end position="30"/>
    </location>
</feature>
<name>A0ABS1MBM8_9NOCA</name>
<keyword evidence="2 4" id="KW-0472">Membrane</keyword>
<keyword evidence="4" id="KW-1133">Transmembrane helix</keyword>
<keyword evidence="6" id="KW-1185">Reference proteome</keyword>
<reference evidence="5 6" key="1">
    <citation type="submission" date="2021-01" db="EMBL/GenBank/DDBJ databases">
        <title>WGS of actinomycetes isolated from Thailand.</title>
        <authorList>
            <person name="Thawai C."/>
        </authorList>
    </citation>
    <scope>NUCLEOTIDE SEQUENCE [LARGE SCALE GENOMIC DNA]</scope>
    <source>
        <strain evidence="5 6">LPG 2</strain>
    </source>
</reference>
<accession>A0ABS1MBM8</accession>
<evidence type="ECO:0008006" key="7">
    <source>
        <dbReference type="Google" id="ProtNLM"/>
    </source>
</evidence>
<organism evidence="5 6">
    <name type="scientific">Nocardia acididurans</name>
    <dbReference type="NCBI Taxonomy" id="2802282"/>
    <lineage>
        <taxon>Bacteria</taxon>
        <taxon>Bacillati</taxon>
        <taxon>Actinomycetota</taxon>
        <taxon>Actinomycetes</taxon>
        <taxon>Mycobacteriales</taxon>
        <taxon>Nocardiaceae</taxon>
        <taxon>Nocardia</taxon>
    </lineage>
</organism>
<evidence type="ECO:0000313" key="6">
    <source>
        <dbReference type="Proteomes" id="UP000602198"/>
    </source>
</evidence>
<evidence type="ECO:0000256" key="2">
    <source>
        <dbReference type="ARBA" id="ARBA00023136"/>
    </source>
</evidence>
<feature type="region of interest" description="Disordered" evidence="3">
    <location>
        <begin position="54"/>
        <end position="91"/>
    </location>
</feature>
<feature type="compositionally biased region" description="Basic and acidic residues" evidence="3">
    <location>
        <begin position="59"/>
        <end position="73"/>
    </location>
</feature>
<evidence type="ECO:0000313" key="5">
    <source>
        <dbReference type="EMBL" id="MBL1077515.1"/>
    </source>
</evidence>
<evidence type="ECO:0000256" key="1">
    <source>
        <dbReference type="ARBA" id="ARBA00004370"/>
    </source>
</evidence>